<dbReference type="Proteomes" id="UP000019460">
    <property type="component" value="Unassembled WGS sequence"/>
</dbReference>
<dbReference type="AlphaFoldDB" id="W9VB83"/>
<name>W9VB83_9GAMM</name>
<evidence type="ECO:0000313" key="2">
    <source>
        <dbReference type="EMBL" id="EXJ14216.1"/>
    </source>
</evidence>
<feature type="region of interest" description="Disordered" evidence="1">
    <location>
        <begin position="1"/>
        <end position="28"/>
    </location>
</feature>
<gene>
    <name evidence="2" type="ORF">D779_2887</name>
</gene>
<keyword evidence="3" id="KW-1185">Reference proteome</keyword>
<accession>W9VB83</accession>
<evidence type="ECO:0000256" key="1">
    <source>
        <dbReference type="SAM" id="MobiDB-lite"/>
    </source>
</evidence>
<dbReference type="EMBL" id="AONC01000045">
    <property type="protein sequence ID" value="EXJ14216.1"/>
    <property type="molecule type" value="Genomic_DNA"/>
</dbReference>
<dbReference type="STRING" id="1249627.D779_2887"/>
<protein>
    <submittedName>
        <fullName evidence="2">Uncharacterized protein</fullName>
    </submittedName>
</protein>
<comment type="caution">
    <text evidence="2">The sequence shown here is derived from an EMBL/GenBank/DDBJ whole genome shotgun (WGS) entry which is preliminary data.</text>
</comment>
<evidence type="ECO:0000313" key="3">
    <source>
        <dbReference type="Proteomes" id="UP000019460"/>
    </source>
</evidence>
<reference evidence="2 3" key="1">
    <citation type="submission" date="2012-11" db="EMBL/GenBank/DDBJ databases">
        <title>Genome assembly of Thiorhodococcus sp. AK35.</title>
        <authorList>
            <person name="Nupur N."/>
            <person name="Khatri I."/>
            <person name="Subramanian S."/>
            <person name="Pinnaka A."/>
        </authorList>
    </citation>
    <scope>NUCLEOTIDE SEQUENCE [LARGE SCALE GENOMIC DNA]</scope>
    <source>
        <strain evidence="2 3">AK35</strain>
    </source>
</reference>
<proteinExistence type="predicted"/>
<organism evidence="2 3">
    <name type="scientific">Imhoffiella purpurea</name>
    <dbReference type="NCBI Taxonomy" id="1249627"/>
    <lineage>
        <taxon>Bacteria</taxon>
        <taxon>Pseudomonadati</taxon>
        <taxon>Pseudomonadota</taxon>
        <taxon>Gammaproteobacteria</taxon>
        <taxon>Chromatiales</taxon>
        <taxon>Chromatiaceae</taxon>
        <taxon>Imhoffiella</taxon>
    </lineage>
</organism>
<sequence>MDALEGFQRFGETGPQIRGPAECRHPQTRPTWNLMADIHQGPAP</sequence>